<dbReference type="PANTHER" id="PTHR11579:SF0">
    <property type="entry name" value="PROTEIN-L-ISOASPARTATE(D-ASPARTATE) O-METHYLTRANSFERASE"/>
    <property type="match status" value="1"/>
</dbReference>
<evidence type="ECO:0000256" key="4">
    <source>
        <dbReference type="ARBA" id="ARBA00013346"/>
    </source>
</evidence>
<proteinExistence type="inferred from homology"/>
<evidence type="ECO:0000256" key="10">
    <source>
        <dbReference type="ARBA" id="ARBA00031323"/>
    </source>
</evidence>
<evidence type="ECO:0000256" key="11">
    <source>
        <dbReference type="ARBA" id="ARBA00031350"/>
    </source>
</evidence>
<reference evidence="12 13" key="1">
    <citation type="submission" date="2020-08" db="EMBL/GenBank/DDBJ databases">
        <title>Sequencing the genomes of 1000 actinobacteria strains.</title>
        <authorList>
            <person name="Klenk H.-P."/>
        </authorList>
    </citation>
    <scope>NUCLEOTIDE SEQUENCE [LARGE SCALE GENOMIC DNA]</scope>
    <source>
        <strain evidence="12 13">DSM 102030</strain>
    </source>
</reference>
<dbReference type="GO" id="GO:0032259">
    <property type="term" value="P:methylation"/>
    <property type="evidence" value="ECO:0007669"/>
    <property type="project" value="UniProtKB-KW"/>
</dbReference>
<evidence type="ECO:0000313" key="12">
    <source>
        <dbReference type="EMBL" id="MBB4933398.1"/>
    </source>
</evidence>
<keyword evidence="6 12" id="KW-0489">Methyltransferase</keyword>
<evidence type="ECO:0000256" key="3">
    <source>
        <dbReference type="ARBA" id="ARBA00011890"/>
    </source>
</evidence>
<dbReference type="Pfam" id="PF01135">
    <property type="entry name" value="PCMT"/>
    <property type="match status" value="1"/>
</dbReference>
<dbReference type="InterPro" id="IPR000682">
    <property type="entry name" value="PCMT"/>
</dbReference>
<dbReference type="CDD" id="cd02440">
    <property type="entry name" value="AdoMet_MTases"/>
    <property type="match status" value="1"/>
</dbReference>
<dbReference type="GO" id="GO:0005737">
    <property type="term" value="C:cytoplasm"/>
    <property type="evidence" value="ECO:0007669"/>
    <property type="project" value="UniProtKB-SubCell"/>
</dbReference>
<comment type="subcellular location">
    <subcellularLocation>
        <location evidence="1">Cytoplasm</location>
    </subcellularLocation>
</comment>
<dbReference type="EC" id="2.1.1.77" evidence="3"/>
<dbReference type="Proteomes" id="UP000523007">
    <property type="component" value="Unassembled WGS sequence"/>
</dbReference>
<comment type="caution">
    <text evidence="12">The sequence shown here is derived from an EMBL/GenBank/DDBJ whole genome shotgun (WGS) entry which is preliminary data.</text>
</comment>
<dbReference type="SUPFAM" id="SSF53335">
    <property type="entry name" value="S-adenosyl-L-methionine-dependent methyltransferases"/>
    <property type="match status" value="1"/>
</dbReference>
<name>A0A7W7RKS7_9ACTN</name>
<evidence type="ECO:0000256" key="6">
    <source>
        <dbReference type="ARBA" id="ARBA00022603"/>
    </source>
</evidence>
<accession>A0A7W7RKS7</accession>
<evidence type="ECO:0000256" key="8">
    <source>
        <dbReference type="ARBA" id="ARBA00022691"/>
    </source>
</evidence>
<keyword evidence="8" id="KW-0949">S-adenosyl-L-methionine</keyword>
<evidence type="ECO:0000256" key="5">
    <source>
        <dbReference type="ARBA" id="ARBA00022490"/>
    </source>
</evidence>
<dbReference type="GO" id="GO:0004719">
    <property type="term" value="F:protein-L-isoaspartate (D-aspartate) O-methyltransferase activity"/>
    <property type="evidence" value="ECO:0007669"/>
    <property type="project" value="UniProtKB-EC"/>
</dbReference>
<sequence>MTSDLVARIVESGDLSEQWTPTFERVPRENFIPEIIWDEERQAVHRADAPHRWNQLVCADAPVITQLDDGAETGPGYISSSASKPSIVAMMLEALDVAEGYRVLEVGTGTGWNAALLADRLGDERVTTVEVDPVLAEAARKALADAGYHPTVLCGDGMAGSPASAPYDRVIATAAVQRVPYAWVEQTRPGGRIVAPFGTAFHNGTLLRLTVHGDGSASGRFGGNVGFMWVRDQRTPHGAVEDRVRPEHDYTETTTEVHPYEPVADFDASFVVGLQVPDMKSTVVHDGEPAEGRFTVYLMDPDSGSWASWRVTPERVGGYRVRQHGPRMLFDELSAAYTWWQQTGRPAHTRLGLTMTAEGEHLLWVDEPGRVLSRG</sequence>
<keyword evidence="5" id="KW-0963">Cytoplasm</keyword>
<evidence type="ECO:0000256" key="1">
    <source>
        <dbReference type="ARBA" id="ARBA00004496"/>
    </source>
</evidence>
<protein>
    <recommendedName>
        <fullName evidence="4">Protein-L-isoaspartate O-methyltransferase</fullName>
        <ecNumber evidence="3">2.1.1.77</ecNumber>
    </recommendedName>
    <alternativeName>
        <fullName evidence="11">L-isoaspartyl protein carboxyl methyltransferase</fullName>
    </alternativeName>
    <alternativeName>
        <fullName evidence="9">Protein L-isoaspartyl methyltransferase</fullName>
    </alternativeName>
    <alternativeName>
        <fullName evidence="10">Protein-beta-aspartate methyltransferase</fullName>
    </alternativeName>
</protein>
<evidence type="ECO:0000313" key="13">
    <source>
        <dbReference type="Proteomes" id="UP000523007"/>
    </source>
</evidence>
<dbReference type="Gene3D" id="3.40.50.150">
    <property type="entry name" value="Vaccinia Virus protein VP39"/>
    <property type="match status" value="1"/>
</dbReference>
<evidence type="ECO:0000256" key="2">
    <source>
        <dbReference type="ARBA" id="ARBA00005369"/>
    </source>
</evidence>
<organism evidence="12 13">
    <name type="scientific">Lipingzhangella halophila</name>
    <dbReference type="NCBI Taxonomy" id="1783352"/>
    <lineage>
        <taxon>Bacteria</taxon>
        <taxon>Bacillati</taxon>
        <taxon>Actinomycetota</taxon>
        <taxon>Actinomycetes</taxon>
        <taxon>Streptosporangiales</taxon>
        <taxon>Nocardiopsidaceae</taxon>
        <taxon>Lipingzhangella</taxon>
    </lineage>
</organism>
<dbReference type="InterPro" id="IPR029063">
    <property type="entry name" value="SAM-dependent_MTases_sf"/>
</dbReference>
<gene>
    <name evidence="12" type="ORF">F4561_004218</name>
</gene>
<dbReference type="RefSeq" id="WP_184581013.1">
    <property type="nucleotide sequence ID" value="NZ_JACHJT010000001.1"/>
</dbReference>
<comment type="similarity">
    <text evidence="2">Belongs to the methyltransferase superfamily. L-isoaspartyl/D-aspartyl protein methyltransferase family.</text>
</comment>
<evidence type="ECO:0000256" key="9">
    <source>
        <dbReference type="ARBA" id="ARBA00030757"/>
    </source>
</evidence>
<evidence type="ECO:0000256" key="7">
    <source>
        <dbReference type="ARBA" id="ARBA00022679"/>
    </source>
</evidence>
<dbReference type="AlphaFoldDB" id="A0A7W7RKS7"/>
<dbReference type="PANTHER" id="PTHR11579">
    <property type="entry name" value="PROTEIN-L-ISOASPARTATE O-METHYLTRANSFERASE"/>
    <property type="match status" value="1"/>
</dbReference>
<keyword evidence="13" id="KW-1185">Reference proteome</keyword>
<keyword evidence="7 12" id="KW-0808">Transferase</keyword>
<dbReference type="EMBL" id="JACHJT010000001">
    <property type="protein sequence ID" value="MBB4933398.1"/>
    <property type="molecule type" value="Genomic_DNA"/>
</dbReference>